<name>A0A5C4MGK6_9ACTN</name>
<evidence type="ECO:0000313" key="1">
    <source>
        <dbReference type="EMBL" id="TNC37224.1"/>
    </source>
</evidence>
<protein>
    <recommendedName>
        <fullName evidence="4">Sulfotransferase family protein</fullName>
    </recommendedName>
</protein>
<dbReference type="RefSeq" id="WP_139087607.1">
    <property type="nucleotide sequence ID" value="NZ_VDFR01000088.1"/>
</dbReference>
<proteinExistence type="predicted"/>
<gene>
    <name evidence="2" type="ORF">FHE65_19245</name>
    <name evidence="1" type="ORF">FHE65_25225</name>
</gene>
<evidence type="ECO:0000313" key="2">
    <source>
        <dbReference type="EMBL" id="TNC43105.1"/>
    </source>
</evidence>
<dbReference type="Proteomes" id="UP000306740">
    <property type="component" value="Unassembled WGS sequence"/>
</dbReference>
<dbReference type="EMBL" id="VDFR01000088">
    <property type="protein sequence ID" value="TNC43105.1"/>
    <property type="molecule type" value="Genomic_DNA"/>
</dbReference>
<organism evidence="2 3">
    <name type="scientific">Mumia zhuanghuii</name>
    <dbReference type="NCBI Taxonomy" id="2585211"/>
    <lineage>
        <taxon>Bacteria</taxon>
        <taxon>Bacillati</taxon>
        <taxon>Actinomycetota</taxon>
        <taxon>Actinomycetes</taxon>
        <taxon>Propionibacteriales</taxon>
        <taxon>Nocardioidaceae</taxon>
        <taxon>Mumia</taxon>
    </lineage>
</organism>
<dbReference type="AlphaFoldDB" id="A0A5C4MGK6"/>
<evidence type="ECO:0000313" key="3">
    <source>
        <dbReference type="Proteomes" id="UP000306740"/>
    </source>
</evidence>
<dbReference type="Gene3D" id="3.40.50.300">
    <property type="entry name" value="P-loop containing nucleotide triphosphate hydrolases"/>
    <property type="match status" value="1"/>
</dbReference>
<dbReference type="EMBL" id="VDFR01000128">
    <property type="protein sequence ID" value="TNC37224.1"/>
    <property type="molecule type" value="Genomic_DNA"/>
</dbReference>
<accession>A0A5C4MGK6</accession>
<comment type="caution">
    <text evidence="2">The sequence shown here is derived from an EMBL/GenBank/DDBJ whole genome shotgun (WGS) entry which is preliminary data.</text>
</comment>
<dbReference type="InterPro" id="IPR027417">
    <property type="entry name" value="P-loop_NTPase"/>
</dbReference>
<evidence type="ECO:0008006" key="4">
    <source>
        <dbReference type="Google" id="ProtNLM"/>
    </source>
</evidence>
<reference evidence="2 3" key="1">
    <citation type="submission" date="2019-05" db="EMBL/GenBank/DDBJ databases">
        <title>Mumia sp. nov., isolated from the intestinal contents of plateau pika (Ochotona curzoniae) in the Qinghai-Tibet plateau of China.</title>
        <authorList>
            <person name="Tian Z."/>
        </authorList>
    </citation>
    <scope>NUCLEOTIDE SEQUENCE [LARGE SCALE GENOMIC DNA]</scope>
    <source>
        <strain evidence="3">527</strain>
        <strain evidence="2">Z527</strain>
    </source>
</reference>
<dbReference type="SUPFAM" id="SSF52540">
    <property type="entry name" value="P-loop containing nucleoside triphosphate hydrolases"/>
    <property type="match status" value="1"/>
</dbReference>
<dbReference type="OrthoDB" id="5144031at2"/>
<sequence length="392" mass="42470">MTEGGAEVGARGAEPSDVLLPDGALLLHVGPHKTGTTAVQSAFFVARDALAAHDVSYPGRSRTPIQAVTALTGYGPMTGEPPLDIRDWERFVTGVPGSGRVVVSSEFFADAEGEAVDRVVGDLGADRLHVVVTLRRLDKIIPSQWQQYVQNGAVTPFRRWLRRTLATVEPEDSGFWRRHRHDVLVRRWSDVLGPDRVRVVVVDDADRSALLRTFEAMVGAPDGVLQPEPDRQNRSLTLPEVELVRALNAEFRERGWDPADYRRFVRLGVSRALKAVEPDPSAPRARLPRWAVERLRATSAEVVAALRTSGVGVVGDLDALVVPAPGPDTPHKIPKSVPVPPDVAARALAGAIEVAQQDDQAALARAARSLARTAPGTFVTRFVRPHGRGAGH</sequence>